<dbReference type="GO" id="GO:1902600">
    <property type="term" value="P:proton transmembrane transport"/>
    <property type="evidence" value="ECO:0007669"/>
    <property type="project" value="InterPro"/>
</dbReference>
<name>A0A1C3H3N9_9GAMM</name>
<dbReference type="PANTHER" id="PTHR32507:SF7">
    <property type="entry name" value="K(+)_H(+) ANTIPORTER NHAP2"/>
    <property type="match status" value="1"/>
</dbReference>
<keyword evidence="6 9" id="KW-1133">Transmembrane helix</keyword>
<dbReference type="RefSeq" id="WP_079540111.1">
    <property type="nucleotide sequence ID" value="NZ_CP171111.1"/>
</dbReference>
<feature type="transmembrane region" description="Helical" evidence="9">
    <location>
        <begin position="302"/>
        <end position="325"/>
    </location>
</feature>
<dbReference type="SUPFAM" id="SSF56176">
    <property type="entry name" value="FAD-binding/transporter-associated domain-like"/>
    <property type="match status" value="1"/>
</dbReference>
<protein>
    <submittedName>
        <fullName evidence="11">Na(+)/H(+) antiporter</fullName>
    </submittedName>
</protein>
<dbReference type="InterPro" id="IPR016169">
    <property type="entry name" value="FAD-bd_PCMH_sub2"/>
</dbReference>
<dbReference type="NCBIfam" id="NF003716">
    <property type="entry name" value="PRK05326.1-3"/>
    <property type="match status" value="1"/>
</dbReference>
<dbReference type="Pfam" id="PF00999">
    <property type="entry name" value="Na_H_Exchanger"/>
    <property type="match status" value="1"/>
</dbReference>
<evidence type="ECO:0000313" key="11">
    <source>
        <dbReference type="EMBL" id="SAM62085.1"/>
    </source>
</evidence>
<keyword evidence="8 9" id="KW-0472">Membrane</keyword>
<gene>
    <name evidence="11" type="ORF">CHUV0807_0972</name>
</gene>
<feature type="domain" description="Transporter-associated" evidence="10">
    <location>
        <begin position="494"/>
        <end position="574"/>
    </location>
</feature>
<evidence type="ECO:0000256" key="5">
    <source>
        <dbReference type="ARBA" id="ARBA00022692"/>
    </source>
</evidence>
<evidence type="ECO:0000256" key="1">
    <source>
        <dbReference type="ARBA" id="ARBA00004651"/>
    </source>
</evidence>
<dbReference type="NCBIfam" id="NF003714">
    <property type="entry name" value="PRK05326.1-1"/>
    <property type="match status" value="1"/>
</dbReference>
<dbReference type="Gene3D" id="1.20.1530.20">
    <property type="match status" value="1"/>
</dbReference>
<dbReference type="Proteomes" id="UP000190837">
    <property type="component" value="Unassembled WGS sequence"/>
</dbReference>
<feature type="transmembrane region" description="Helical" evidence="9">
    <location>
        <begin position="184"/>
        <end position="204"/>
    </location>
</feature>
<dbReference type="InterPro" id="IPR005170">
    <property type="entry name" value="Transptr-assoc_dom"/>
</dbReference>
<evidence type="ECO:0000256" key="2">
    <source>
        <dbReference type="ARBA" id="ARBA00022448"/>
    </source>
</evidence>
<evidence type="ECO:0000313" key="12">
    <source>
        <dbReference type="Proteomes" id="UP000190837"/>
    </source>
</evidence>
<evidence type="ECO:0000256" key="4">
    <source>
        <dbReference type="ARBA" id="ARBA00022475"/>
    </source>
</evidence>
<feature type="transmembrane region" description="Helical" evidence="9">
    <location>
        <begin position="119"/>
        <end position="139"/>
    </location>
</feature>
<keyword evidence="3" id="KW-0050">Antiport</keyword>
<dbReference type="GO" id="GO:0050660">
    <property type="term" value="F:flavin adenine dinucleotide binding"/>
    <property type="evidence" value="ECO:0007669"/>
    <property type="project" value="InterPro"/>
</dbReference>
<dbReference type="InterPro" id="IPR036318">
    <property type="entry name" value="FAD-bd_PCMH-like_sf"/>
</dbReference>
<evidence type="ECO:0000256" key="8">
    <source>
        <dbReference type="ARBA" id="ARBA00023136"/>
    </source>
</evidence>
<evidence type="ECO:0000256" key="6">
    <source>
        <dbReference type="ARBA" id="ARBA00022989"/>
    </source>
</evidence>
<dbReference type="InterPro" id="IPR038770">
    <property type="entry name" value="Na+/solute_symporter_sf"/>
</dbReference>
<dbReference type="PANTHER" id="PTHR32507">
    <property type="entry name" value="NA(+)/H(+) ANTIPORTER 1"/>
    <property type="match status" value="1"/>
</dbReference>
<feature type="transmembrane region" description="Helical" evidence="9">
    <location>
        <begin position="270"/>
        <end position="290"/>
    </location>
</feature>
<comment type="subcellular location">
    <subcellularLocation>
        <location evidence="1">Cell membrane</location>
        <topology evidence="1">Multi-pass membrane protein</topology>
    </subcellularLocation>
</comment>
<feature type="transmembrane region" description="Helical" evidence="9">
    <location>
        <begin position="241"/>
        <end position="258"/>
    </location>
</feature>
<dbReference type="EMBL" id="FKLO01000038">
    <property type="protein sequence ID" value="SAM62085.1"/>
    <property type="molecule type" value="Genomic_DNA"/>
</dbReference>
<proteinExistence type="predicted"/>
<organism evidence="11 12">
    <name type="scientific">Cardiobacterium hominis</name>
    <dbReference type="NCBI Taxonomy" id="2718"/>
    <lineage>
        <taxon>Bacteria</taxon>
        <taxon>Pseudomonadati</taxon>
        <taxon>Pseudomonadota</taxon>
        <taxon>Gammaproteobacteria</taxon>
        <taxon>Cardiobacteriales</taxon>
        <taxon>Cardiobacteriaceae</taxon>
        <taxon>Cardiobacterium</taxon>
    </lineage>
</organism>
<feature type="transmembrane region" description="Helical" evidence="9">
    <location>
        <begin position="93"/>
        <end position="113"/>
    </location>
</feature>
<dbReference type="InterPro" id="IPR006153">
    <property type="entry name" value="Cation/H_exchanger_TM"/>
</dbReference>
<evidence type="ECO:0000256" key="3">
    <source>
        <dbReference type="ARBA" id="ARBA00022449"/>
    </source>
</evidence>
<reference evidence="12" key="1">
    <citation type="submission" date="2016-04" db="EMBL/GenBank/DDBJ databases">
        <authorList>
            <person name="Tagini F."/>
        </authorList>
    </citation>
    <scope>NUCLEOTIDE SEQUENCE [LARGE SCALE GENOMIC DNA]</scope>
    <source>
        <strain evidence="12">CHUV0807</strain>
    </source>
</reference>
<dbReference type="NCBIfam" id="NF003715">
    <property type="entry name" value="PRK05326.1-2"/>
    <property type="match status" value="1"/>
</dbReference>
<evidence type="ECO:0000256" key="7">
    <source>
        <dbReference type="ARBA" id="ARBA00023065"/>
    </source>
</evidence>
<dbReference type="SMART" id="SM01091">
    <property type="entry name" value="CorC_HlyC"/>
    <property type="match status" value="1"/>
</dbReference>
<keyword evidence="2" id="KW-0813">Transport</keyword>
<dbReference type="GO" id="GO:0005886">
    <property type="term" value="C:plasma membrane"/>
    <property type="evidence" value="ECO:0007669"/>
    <property type="project" value="UniProtKB-SubCell"/>
</dbReference>
<keyword evidence="7" id="KW-0406">Ion transport</keyword>
<feature type="transmembrane region" description="Helical" evidence="9">
    <location>
        <begin position="332"/>
        <end position="354"/>
    </location>
</feature>
<evidence type="ECO:0000259" key="10">
    <source>
        <dbReference type="SMART" id="SM01091"/>
    </source>
</evidence>
<dbReference type="GO" id="GO:0015297">
    <property type="term" value="F:antiporter activity"/>
    <property type="evidence" value="ECO:0007669"/>
    <property type="project" value="UniProtKB-KW"/>
</dbReference>
<feature type="transmembrane region" description="Helical" evidence="9">
    <location>
        <begin position="366"/>
        <end position="386"/>
    </location>
</feature>
<dbReference type="Gene3D" id="3.30.465.10">
    <property type="match status" value="1"/>
</dbReference>
<feature type="transmembrane region" description="Helical" evidence="9">
    <location>
        <begin position="49"/>
        <end position="72"/>
    </location>
</feature>
<accession>A0A1C3H3N9</accession>
<sequence length="582" mass="63873">MESMNLMFLIFAFLFFISIVATRLSAHLGMPLLLVFLGVGMLAGEEGIGGIQFSNFLAANMVGQLALAIILLDGGLRTSTASFRISLKPAVVLASWGVLATVLVLGAFATYFFDVNWRLGFLMAAIVGSTDAAAVFSLLRSSGVRLNSRILSTLELESGANDPMAIFLVTATITMLNQPENAGALSFIVMLLQQLLLGLLFGWGAGKGLAWLLQRIILAEGLYALLIASGGLMLFAFTNLFGGSGFLAVYLAGILIGNSRSRANEHLLNVMDGLAWLAQASMFLVLGLLVTPSRLFEQGFDAIVIAGCLILVARPIAVFSSLIWFPYSKREMAYISWVGLRGAVPITLAMMPLMEGIPNSRLIFDVIFSVVIVSLLIQGTTIGFMARKLKVVLPPQPEPLSSDEIWLTEKLTLQLQSFRVAEHSKAERSHPYALTRLKQFANARLFALIRDGAIMKVGMNTQMRKGDVAWYVFPEDRGNEFAEQFASNKQSESEQEFYGEIEVKPYVRIGELAKAHQLHLREEDADRTLGELFRERFGDVPVAGDKLDLDGYEITIKELDERGYMKWLALKMPPKPPAVEAL</sequence>
<dbReference type="Pfam" id="PF03471">
    <property type="entry name" value="CorC_HlyC"/>
    <property type="match status" value="1"/>
</dbReference>
<feature type="transmembrane region" description="Helical" evidence="9">
    <location>
        <begin position="216"/>
        <end position="235"/>
    </location>
</feature>
<dbReference type="AlphaFoldDB" id="A0A1C3H3N9"/>
<evidence type="ECO:0000256" key="9">
    <source>
        <dbReference type="SAM" id="Phobius"/>
    </source>
</evidence>
<keyword evidence="5 9" id="KW-0812">Transmembrane</keyword>
<keyword evidence="4" id="KW-1003">Cell membrane</keyword>